<evidence type="ECO:0008006" key="5">
    <source>
        <dbReference type="Google" id="ProtNLM"/>
    </source>
</evidence>
<keyword evidence="2" id="KW-0472">Membrane</keyword>
<accession>A0A1P8UAZ8</accession>
<evidence type="ECO:0000256" key="2">
    <source>
        <dbReference type="SAM" id="Phobius"/>
    </source>
</evidence>
<evidence type="ECO:0000256" key="1">
    <source>
        <dbReference type="SAM" id="MobiDB-lite"/>
    </source>
</evidence>
<protein>
    <recommendedName>
        <fullName evidence="5">Ribosomally synthesized peptide with SipW-like signal peptide</fullName>
    </recommendedName>
</protein>
<keyword evidence="4" id="KW-1185">Reference proteome</keyword>
<feature type="compositionally biased region" description="Polar residues" evidence="1">
    <location>
        <begin position="177"/>
        <end position="194"/>
    </location>
</feature>
<organism evidence="3 4">
    <name type="scientific">Microbacterium aurum</name>
    <dbReference type="NCBI Taxonomy" id="36805"/>
    <lineage>
        <taxon>Bacteria</taxon>
        <taxon>Bacillati</taxon>
        <taxon>Actinomycetota</taxon>
        <taxon>Actinomycetes</taxon>
        <taxon>Micrococcales</taxon>
        <taxon>Microbacteriaceae</taxon>
        <taxon>Microbacterium</taxon>
    </lineage>
</organism>
<name>A0A1P8UAZ8_9MICO</name>
<dbReference type="Proteomes" id="UP000187185">
    <property type="component" value="Chromosome"/>
</dbReference>
<reference evidence="3 4" key="1">
    <citation type="submission" date="2016-12" db="EMBL/GenBank/DDBJ databases">
        <title>Complete genome sequence of Microbacterium aurum KACC 15219.</title>
        <authorList>
            <person name="Jung Y."/>
            <person name="Shin J.-H."/>
            <person name="Lee Y.-J."/>
            <person name="Yi H."/>
            <person name="Bahn Y.-S."/>
            <person name="Kim J.F."/>
            <person name="Lee D.-W."/>
        </authorList>
    </citation>
    <scope>NUCLEOTIDE SEQUENCE [LARGE SCALE GENOMIC DNA]</scope>
    <source>
        <strain evidence="3 4">KACC 15219</strain>
    </source>
</reference>
<sequence length="194" mass="18543">MQSARQDDDSSSSRSVVKRLRSLVGTLAAATAAVVLGVSGAGVTHAYLNATAGPAASTITAGTAAIQINGSATATLSPTALSPAAPAVWAFTVTNAGDAPMSLAAAISAPGGPAYAASAKALLTAVPNAAACTAAVAGTPSALNGYSAPALGALPVGASQWYCLVVSLPNSMPAAGSGSSHSFTMTVNATQTPS</sequence>
<evidence type="ECO:0000313" key="3">
    <source>
        <dbReference type="EMBL" id="APZ35290.1"/>
    </source>
</evidence>
<feature type="region of interest" description="Disordered" evidence="1">
    <location>
        <begin position="175"/>
        <end position="194"/>
    </location>
</feature>
<dbReference type="STRING" id="36805.BOH66_14290"/>
<dbReference type="AlphaFoldDB" id="A0A1P8UAZ8"/>
<gene>
    <name evidence="3" type="ORF">BOH66_14290</name>
</gene>
<keyword evidence="2" id="KW-0812">Transmembrane</keyword>
<proteinExistence type="predicted"/>
<dbReference type="EMBL" id="CP018762">
    <property type="protein sequence ID" value="APZ35290.1"/>
    <property type="molecule type" value="Genomic_DNA"/>
</dbReference>
<dbReference type="KEGG" id="maur:BOH66_14290"/>
<feature type="transmembrane region" description="Helical" evidence="2">
    <location>
        <begin position="20"/>
        <end position="48"/>
    </location>
</feature>
<evidence type="ECO:0000313" key="4">
    <source>
        <dbReference type="Proteomes" id="UP000187185"/>
    </source>
</evidence>
<keyword evidence="2" id="KW-1133">Transmembrane helix</keyword>